<dbReference type="AlphaFoldDB" id="A0A172WJ32"/>
<name>A0A172WJ32_9EURY</name>
<evidence type="ECO:0000313" key="1">
    <source>
        <dbReference type="EMBL" id="ANF23473.1"/>
    </source>
</evidence>
<accession>A0A172WJ32</accession>
<keyword evidence="2" id="KW-1185">Reference proteome</keyword>
<dbReference type="EMBL" id="CP015520">
    <property type="protein sequence ID" value="ANF23473.1"/>
    <property type="molecule type" value="Genomic_DNA"/>
</dbReference>
<proteinExistence type="predicted"/>
<evidence type="ECO:0000313" key="2">
    <source>
        <dbReference type="Proteomes" id="UP000076969"/>
    </source>
</evidence>
<dbReference type="OrthoDB" id="102522at2157"/>
<reference evidence="2" key="1">
    <citation type="journal article" date="2016" name="Syst. Appl. Microbiol.">
        <title>Thermococcus piezophilus sp. nov., a novel hyperthermophilic and piezophilic archaeon with a broad pressure range for growth, isolated from a deepest hydrothermal vent at the Mid-Cayman Rise.</title>
        <authorList>
            <person name="Dalmasso C."/>
            <person name="Oger P."/>
            <person name="Selva G."/>
            <person name="Courtine D."/>
            <person name="L'Haridon S."/>
            <person name="Garlaschelli A."/>
            <person name="Roussel E."/>
            <person name="Miyazaki J."/>
            <person name="Reveillaud J."/>
            <person name="Jebbar M."/>
            <person name="Takai K."/>
            <person name="Maignien L."/>
            <person name="Alain K."/>
        </authorList>
    </citation>
    <scope>NUCLEOTIDE SEQUENCE [LARGE SCALE GENOMIC DNA]</scope>
    <source>
        <strain evidence="2">CDGS</strain>
    </source>
</reference>
<sequence length="66" mass="7441">MRKELITAIPPDEIELILKKSGAKVELVISEAESFHGMPRYRVLLEGTDEEIEKFMDVLRLARAGG</sequence>
<protein>
    <submittedName>
        <fullName evidence="1">TIGR04140 family protein</fullName>
    </submittedName>
</protein>
<dbReference type="InterPro" id="IPR026486">
    <property type="entry name" value="CHP_AF_0576"/>
</dbReference>
<dbReference type="KEGG" id="tpie:A7C91_10125"/>
<dbReference type="Proteomes" id="UP000076969">
    <property type="component" value="Chromosome"/>
</dbReference>
<organism evidence="1 2">
    <name type="scientific">Thermococcus piezophilus</name>
    <dbReference type="NCBI Taxonomy" id="1712654"/>
    <lineage>
        <taxon>Archaea</taxon>
        <taxon>Methanobacteriati</taxon>
        <taxon>Methanobacteriota</taxon>
        <taxon>Thermococci</taxon>
        <taxon>Thermococcales</taxon>
        <taxon>Thermococcaceae</taxon>
        <taxon>Thermococcus</taxon>
    </lineage>
</organism>
<dbReference type="RefSeq" id="WP_068667165.1">
    <property type="nucleotide sequence ID" value="NZ_CP015520.1"/>
</dbReference>
<dbReference type="GeneID" id="28496553"/>
<dbReference type="NCBIfam" id="TIGR04140">
    <property type="entry name" value="chp_AF_0576"/>
    <property type="match status" value="1"/>
</dbReference>
<gene>
    <name evidence="1" type="ORF">A7C91_10125</name>
</gene>